<comment type="caution">
    <text evidence="1">The sequence shown here is derived from an EMBL/GenBank/DDBJ whole genome shotgun (WGS) entry which is preliminary data.</text>
</comment>
<name>A0A7K3M146_9ACTN</name>
<gene>
    <name evidence="1" type="ORF">F7O44_07915</name>
</gene>
<keyword evidence="2" id="KW-1185">Reference proteome</keyword>
<accession>A0A7K3M146</accession>
<organism evidence="1 2">
    <name type="scientific">Phytoactinopolyspora mesophila</name>
    <dbReference type="NCBI Taxonomy" id="2650750"/>
    <lineage>
        <taxon>Bacteria</taxon>
        <taxon>Bacillati</taxon>
        <taxon>Actinomycetota</taxon>
        <taxon>Actinomycetes</taxon>
        <taxon>Jiangellales</taxon>
        <taxon>Jiangellaceae</taxon>
        <taxon>Phytoactinopolyspora</taxon>
    </lineage>
</organism>
<reference evidence="1 2" key="1">
    <citation type="submission" date="2019-11" db="EMBL/GenBank/DDBJ databases">
        <authorList>
            <person name="Li X.-J."/>
            <person name="Feng X.-M."/>
        </authorList>
    </citation>
    <scope>NUCLEOTIDE SEQUENCE [LARGE SCALE GENOMIC DNA]</scope>
    <source>
        <strain evidence="1 2">XMNu-373</strain>
    </source>
</reference>
<evidence type="ECO:0000313" key="2">
    <source>
        <dbReference type="Proteomes" id="UP000460435"/>
    </source>
</evidence>
<sequence length="79" mass="8530">MANNAECLFGLELGMWPSPGAQLRVVAERAVFFVGDVPGLERIPDYSSDEETEIQANLVAWNSAFVPVYAVFLDGAPLG</sequence>
<evidence type="ECO:0000313" key="1">
    <source>
        <dbReference type="EMBL" id="NDL56994.1"/>
    </source>
</evidence>
<dbReference type="EMBL" id="WLZY01000002">
    <property type="protein sequence ID" value="NDL56994.1"/>
    <property type="molecule type" value="Genomic_DNA"/>
</dbReference>
<dbReference type="Proteomes" id="UP000460435">
    <property type="component" value="Unassembled WGS sequence"/>
</dbReference>
<protein>
    <submittedName>
        <fullName evidence="1">Uncharacterized protein</fullName>
    </submittedName>
</protein>
<dbReference type="RefSeq" id="WP_162449684.1">
    <property type="nucleotide sequence ID" value="NZ_WLZY01000002.1"/>
</dbReference>
<dbReference type="AlphaFoldDB" id="A0A7K3M146"/>
<proteinExistence type="predicted"/>